<accession>A0A1M7SY51</accession>
<proteinExistence type="predicted"/>
<reference evidence="2" key="1">
    <citation type="submission" date="2016-12" db="EMBL/GenBank/DDBJ databases">
        <authorList>
            <person name="Varghese N."/>
            <person name="Submissions S."/>
        </authorList>
    </citation>
    <scope>NUCLEOTIDE SEQUENCE [LARGE SCALE GENOMIC DNA]</scope>
    <source>
        <strain evidence="2">DSM 13020</strain>
    </source>
</reference>
<dbReference type="AlphaFoldDB" id="A0A1M7SY51"/>
<dbReference type="SUPFAM" id="SSF140683">
    <property type="entry name" value="SP0561-like"/>
    <property type="match status" value="1"/>
</dbReference>
<evidence type="ECO:0000313" key="2">
    <source>
        <dbReference type="Proteomes" id="UP000184207"/>
    </source>
</evidence>
<dbReference type="InterPro" id="IPR038062">
    <property type="entry name" value="ScdA-like_N_sf"/>
</dbReference>
<dbReference type="RefSeq" id="WP_072759721.1">
    <property type="nucleotide sequence ID" value="NZ_FRDJ01000007.1"/>
</dbReference>
<dbReference type="STRING" id="1121883.SAMN02745226_01349"/>
<keyword evidence="2" id="KW-1185">Reference proteome</keyword>
<dbReference type="OrthoDB" id="47460at2"/>
<sequence length="83" mass="9357">MNGLNEKYIKENTSFEEIAEHFPYLISPLLEIGIKVIVCGDVKWGTLGEEIERMGLNKDEILEKLNKIAIEQGGPVKSLKLDL</sequence>
<dbReference type="Proteomes" id="UP000184207">
    <property type="component" value="Unassembled WGS sequence"/>
</dbReference>
<protein>
    <recommendedName>
        <fullName evidence="3">DUF1858 domain-containing protein</fullName>
    </recommendedName>
</protein>
<dbReference type="EMBL" id="FRDJ01000007">
    <property type="protein sequence ID" value="SHN63417.1"/>
    <property type="molecule type" value="Genomic_DNA"/>
</dbReference>
<evidence type="ECO:0008006" key="3">
    <source>
        <dbReference type="Google" id="ProtNLM"/>
    </source>
</evidence>
<evidence type="ECO:0000313" key="1">
    <source>
        <dbReference type="EMBL" id="SHN63417.1"/>
    </source>
</evidence>
<gene>
    <name evidence="1" type="ORF">SAMN02745226_01349</name>
</gene>
<organism evidence="1 2">
    <name type="scientific">Fervidobacterium gondwanense DSM 13020</name>
    <dbReference type="NCBI Taxonomy" id="1121883"/>
    <lineage>
        <taxon>Bacteria</taxon>
        <taxon>Thermotogati</taxon>
        <taxon>Thermotogota</taxon>
        <taxon>Thermotogae</taxon>
        <taxon>Thermotogales</taxon>
        <taxon>Fervidobacteriaceae</taxon>
        <taxon>Fervidobacterium</taxon>
    </lineage>
</organism>
<dbReference type="Gene3D" id="1.10.3910.10">
    <property type="entry name" value="SP0561-like"/>
    <property type="match status" value="1"/>
</dbReference>
<name>A0A1M7SY51_FERGO</name>